<dbReference type="SUPFAM" id="SSF49879">
    <property type="entry name" value="SMAD/FHA domain"/>
    <property type="match status" value="1"/>
</dbReference>
<dbReference type="Proteomes" id="UP000271624">
    <property type="component" value="Unassembled WGS sequence"/>
</dbReference>
<evidence type="ECO:0000313" key="3">
    <source>
        <dbReference type="EMBL" id="RUT04077.1"/>
    </source>
</evidence>
<feature type="transmembrane region" description="Helical" evidence="1">
    <location>
        <begin position="384"/>
        <end position="408"/>
    </location>
</feature>
<dbReference type="EMBL" id="RSCL01000012">
    <property type="protein sequence ID" value="RUT04077.1"/>
    <property type="molecule type" value="Genomic_DNA"/>
</dbReference>
<dbReference type="CDD" id="cd00060">
    <property type="entry name" value="FHA"/>
    <property type="match status" value="1"/>
</dbReference>
<gene>
    <name evidence="3" type="ORF">DSM106972_049910</name>
</gene>
<organism evidence="3 4">
    <name type="scientific">Dulcicalothrix desertica PCC 7102</name>
    <dbReference type="NCBI Taxonomy" id="232991"/>
    <lineage>
        <taxon>Bacteria</taxon>
        <taxon>Bacillati</taxon>
        <taxon>Cyanobacteriota</taxon>
        <taxon>Cyanophyceae</taxon>
        <taxon>Nostocales</taxon>
        <taxon>Calotrichaceae</taxon>
        <taxon>Dulcicalothrix</taxon>
    </lineage>
</organism>
<keyword evidence="1" id="KW-0812">Transmembrane</keyword>
<feature type="transmembrane region" description="Helical" evidence="1">
    <location>
        <begin position="319"/>
        <end position="345"/>
    </location>
</feature>
<feature type="domain" description="FHA" evidence="2">
    <location>
        <begin position="27"/>
        <end position="87"/>
    </location>
</feature>
<comment type="caution">
    <text evidence="3">The sequence shown here is derived from an EMBL/GenBank/DDBJ whole genome shotgun (WGS) entry which is preliminary data.</text>
</comment>
<accession>A0A433VDF2</accession>
<dbReference type="SMART" id="SM00240">
    <property type="entry name" value="FHA"/>
    <property type="match status" value="1"/>
</dbReference>
<dbReference type="InterPro" id="IPR000253">
    <property type="entry name" value="FHA_dom"/>
</dbReference>
<proteinExistence type="predicted"/>
<evidence type="ECO:0000313" key="4">
    <source>
        <dbReference type="Proteomes" id="UP000271624"/>
    </source>
</evidence>
<reference evidence="3" key="1">
    <citation type="submission" date="2018-12" db="EMBL/GenBank/DDBJ databases">
        <authorList>
            <person name="Will S."/>
            <person name="Neumann-Schaal M."/>
            <person name="Henke P."/>
        </authorList>
    </citation>
    <scope>NUCLEOTIDE SEQUENCE</scope>
    <source>
        <strain evidence="3">PCC 7102</strain>
    </source>
</reference>
<keyword evidence="1" id="KW-0472">Membrane</keyword>
<feature type="transmembrane region" description="Helical" evidence="1">
    <location>
        <begin position="357"/>
        <end position="378"/>
    </location>
</feature>
<dbReference type="InterPro" id="IPR008984">
    <property type="entry name" value="SMAD_FHA_dom_sf"/>
</dbReference>
<evidence type="ECO:0000256" key="1">
    <source>
        <dbReference type="SAM" id="Phobius"/>
    </source>
</evidence>
<dbReference type="RefSeq" id="WP_158632879.1">
    <property type="nucleotide sequence ID" value="NZ_RSCL01000012.1"/>
</dbReference>
<name>A0A433VDF2_9CYAN</name>
<protein>
    <recommendedName>
        <fullName evidence="2">FHA domain-containing protein</fullName>
    </recommendedName>
</protein>
<reference evidence="3" key="2">
    <citation type="journal article" date="2019" name="Genome Biol. Evol.">
        <title>Day and night: Metabolic profiles and evolutionary relationships of six axenic non-marine cyanobacteria.</title>
        <authorList>
            <person name="Will S.E."/>
            <person name="Henke P."/>
            <person name="Boedeker C."/>
            <person name="Huang S."/>
            <person name="Brinkmann H."/>
            <person name="Rohde M."/>
            <person name="Jarek M."/>
            <person name="Friedl T."/>
            <person name="Seufert S."/>
            <person name="Schumacher M."/>
            <person name="Overmann J."/>
            <person name="Neumann-Schaal M."/>
            <person name="Petersen J."/>
        </authorList>
    </citation>
    <scope>NUCLEOTIDE SEQUENCE [LARGE SCALE GENOMIC DNA]</scope>
    <source>
        <strain evidence="3">PCC 7102</strain>
    </source>
</reference>
<dbReference type="Pfam" id="PF00498">
    <property type="entry name" value="FHA"/>
    <property type="match status" value="1"/>
</dbReference>
<keyword evidence="4" id="KW-1185">Reference proteome</keyword>
<dbReference type="AlphaFoldDB" id="A0A433VDF2"/>
<feature type="transmembrane region" description="Helical" evidence="1">
    <location>
        <begin position="210"/>
        <end position="230"/>
    </location>
</feature>
<feature type="transmembrane region" description="Helical" evidence="1">
    <location>
        <begin position="157"/>
        <end position="175"/>
    </location>
</feature>
<feature type="transmembrane region" description="Helical" evidence="1">
    <location>
        <begin position="287"/>
        <end position="307"/>
    </location>
</feature>
<sequence length="418" mass="46261">MTNNLVKLSWKEQDASKLQEPTLSLPIALGRNFEQMPAIINKQAVSRMVLKGANISRYHALINLEQNDVVITNQSSTNSIFVNGESKKRSVLVDGDILYLGDYQITVTLKPAIPLPYPSNYPTLYPVAPHSTNSRHTASLTEFMPLLSKKEDLHKHGLLVPGIITVISVVAMIATTHIHRTFLYILAAYLALASHYIIHKLCHKHKPWWLLTSLALAIGLPILGGFHLPVPHTGNKDVDLIFQAFLENGFFEELFKVLPVLLIYFFGRLLPLPKREIVGIREPMDGILLTTASAAGFVLAETLQLVHEKIGVGDSFTGLAILITQILGDIFGQVAYSAYFGYFIGLSVVRPKNRWQLLGIGYLTSSAMHVFSNVATIFQKAPQYNLLGSICLAIIGSLAYVFFIAAIFKARQMKPGTN</sequence>
<evidence type="ECO:0000259" key="2">
    <source>
        <dbReference type="PROSITE" id="PS50006"/>
    </source>
</evidence>
<feature type="transmembrane region" description="Helical" evidence="1">
    <location>
        <begin position="250"/>
        <end position="267"/>
    </location>
</feature>
<dbReference type="GO" id="GO:0008233">
    <property type="term" value="F:peptidase activity"/>
    <property type="evidence" value="ECO:0007669"/>
    <property type="project" value="InterPro"/>
</dbReference>
<dbReference type="PROSITE" id="PS50006">
    <property type="entry name" value="FHA_DOMAIN"/>
    <property type="match status" value="1"/>
</dbReference>
<dbReference type="OrthoDB" id="7788186at2"/>
<feature type="transmembrane region" description="Helical" evidence="1">
    <location>
        <begin position="181"/>
        <end position="198"/>
    </location>
</feature>
<dbReference type="Pfam" id="PF13367">
    <property type="entry name" value="PrsW-protease"/>
    <property type="match status" value="1"/>
</dbReference>
<keyword evidence="1" id="KW-1133">Transmembrane helix</keyword>
<dbReference type="InterPro" id="IPR026898">
    <property type="entry name" value="PrsW"/>
</dbReference>
<dbReference type="Gene3D" id="2.60.200.20">
    <property type="match status" value="1"/>
</dbReference>